<dbReference type="InterPro" id="IPR043502">
    <property type="entry name" value="DNA/RNA_pol_sf"/>
</dbReference>
<dbReference type="Gene3D" id="3.90.1600.10">
    <property type="entry name" value="Palm domain of DNA polymerase"/>
    <property type="match status" value="1"/>
</dbReference>
<protein>
    <submittedName>
        <fullName evidence="1">Uncharacterized protein</fullName>
    </submittedName>
</protein>
<reference evidence="1 2" key="1">
    <citation type="journal article" date="2019" name="Sci. Rep.">
        <title>Orb-weaving spider Araneus ventricosus genome elucidates the spidroin gene catalogue.</title>
        <authorList>
            <person name="Kono N."/>
            <person name="Nakamura H."/>
            <person name="Ohtoshi R."/>
            <person name="Moran D.A.P."/>
            <person name="Shinohara A."/>
            <person name="Yoshida Y."/>
            <person name="Fujiwara M."/>
            <person name="Mori M."/>
            <person name="Tomita M."/>
            <person name="Arakawa K."/>
        </authorList>
    </citation>
    <scope>NUCLEOTIDE SEQUENCE [LARGE SCALE GENOMIC DNA]</scope>
</reference>
<dbReference type="PANTHER" id="PTHR33568">
    <property type="entry name" value="DNA POLYMERASE"/>
    <property type="match status" value="1"/>
</dbReference>
<gene>
    <name evidence="1" type="ORF">AVEN_170138_1</name>
</gene>
<keyword evidence="2" id="KW-1185">Reference proteome</keyword>
<organism evidence="1 2">
    <name type="scientific">Araneus ventricosus</name>
    <name type="common">Orbweaver spider</name>
    <name type="synonym">Epeira ventricosa</name>
    <dbReference type="NCBI Taxonomy" id="182803"/>
    <lineage>
        <taxon>Eukaryota</taxon>
        <taxon>Metazoa</taxon>
        <taxon>Ecdysozoa</taxon>
        <taxon>Arthropoda</taxon>
        <taxon>Chelicerata</taxon>
        <taxon>Arachnida</taxon>
        <taxon>Araneae</taxon>
        <taxon>Araneomorphae</taxon>
        <taxon>Entelegynae</taxon>
        <taxon>Araneoidea</taxon>
        <taxon>Araneidae</taxon>
        <taxon>Araneus</taxon>
    </lineage>
</organism>
<proteinExistence type="predicted"/>
<evidence type="ECO:0000313" key="1">
    <source>
        <dbReference type="EMBL" id="GBL55422.1"/>
    </source>
</evidence>
<dbReference type="InterPro" id="IPR023211">
    <property type="entry name" value="DNA_pol_palm_dom_sf"/>
</dbReference>
<evidence type="ECO:0000313" key="2">
    <source>
        <dbReference type="Proteomes" id="UP000499080"/>
    </source>
</evidence>
<dbReference type="OrthoDB" id="6425564at2759"/>
<dbReference type="EMBL" id="BGPR01150737">
    <property type="protein sequence ID" value="GBL55422.1"/>
    <property type="molecule type" value="Genomic_DNA"/>
</dbReference>
<dbReference type="PANTHER" id="PTHR33568:SF3">
    <property type="entry name" value="DNA-DIRECTED DNA POLYMERASE"/>
    <property type="match status" value="1"/>
</dbReference>
<sequence>MQTSFVSSLPEFNDLLTDTTKEVCDIYFPNESLAALKWKMKEEFCPQSDQTNVYLAAFTTAHARLKLYREIEKLGKAVLYYDTDSIIYASNGINDPEIGDFLGDFTDELEGDVIVKFVSGGAKNYAYVTKSGKSVCKIRGFSLNYENSLKLNFDSVLKLVRSFDDERITVTNPRKITRDVKAGKIINKVEEKAAFRIFAVIASSSGTFSGS</sequence>
<dbReference type="Proteomes" id="UP000499080">
    <property type="component" value="Unassembled WGS sequence"/>
</dbReference>
<dbReference type="GO" id="GO:0071897">
    <property type="term" value="P:DNA biosynthetic process"/>
    <property type="evidence" value="ECO:0007669"/>
    <property type="project" value="UniProtKB-ARBA"/>
</dbReference>
<dbReference type="AlphaFoldDB" id="A0A4Y1ZKN6"/>
<name>A0A4Y1ZKN6_ARAVE</name>
<comment type="caution">
    <text evidence="1">The sequence shown here is derived from an EMBL/GenBank/DDBJ whole genome shotgun (WGS) entry which is preliminary data.</text>
</comment>
<accession>A0A4Y1ZKN6</accession>
<dbReference type="SUPFAM" id="SSF56672">
    <property type="entry name" value="DNA/RNA polymerases"/>
    <property type="match status" value="1"/>
</dbReference>